<evidence type="ECO:0000313" key="2">
    <source>
        <dbReference type="Proteomes" id="UP000237000"/>
    </source>
</evidence>
<dbReference type="Proteomes" id="UP000237000">
    <property type="component" value="Unassembled WGS sequence"/>
</dbReference>
<organism evidence="1 2">
    <name type="scientific">Trema orientale</name>
    <name type="common">Charcoal tree</name>
    <name type="synonym">Celtis orientalis</name>
    <dbReference type="NCBI Taxonomy" id="63057"/>
    <lineage>
        <taxon>Eukaryota</taxon>
        <taxon>Viridiplantae</taxon>
        <taxon>Streptophyta</taxon>
        <taxon>Embryophyta</taxon>
        <taxon>Tracheophyta</taxon>
        <taxon>Spermatophyta</taxon>
        <taxon>Magnoliopsida</taxon>
        <taxon>eudicotyledons</taxon>
        <taxon>Gunneridae</taxon>
        <taxon>Pentapetalae</taxon>
        <taxon>rosids</taxon>
        <taxon>fabids</taxon>
        <taxon>Rosales</taxon>
        <taxon>Cannabaceae</taxon>
        <taxon>Trema</taxon>
    </lineage>
</organism>
<dbReference type="EMBL" id="JXTC01000069">
    <property type="protein sequence ID" value="PON92090.1"/>
    <property type="molecule type" value="Genomic_DNA"/>
</dbReference>
<proteinExistence type="predicted"/>
<reference evidence="2" key="1">
    <citation type="submission" date="2016-06" db="EMBL/GenBank/DDBJ databases">
        <title>Parallel loss of symbiosis genes in relatives of nitrogen-fixing non-legume Parasponia.</title>
        <authorList>
            <person name="Van Velzen R."/>
            <person name="Holmer R."/>
            <person name="Bu F."/>
            <person name="Rutten L."/>
            <person name="Van Zeijl A."/>
            <person name="Liu W."/>
            <person name="Santuari L."/>
            <person name="Cao Q."/>
            <person name="Sharma T."/>
            <person name="Shen D."/>
            <person name="Roswanjaya Y."/>
            <person name="Wardhani T."/>
            <person name="Kalhor M.S."/>
            <person name="Jansen J."/>
            <person name="Van den Hoogen J."/>
            <person name="Gungor B."/>
            <person name="Hartog M."/>
            <person name="Hontelez J."/>
            <person name="Verver J."/>
            <person name="Yang W.-C."/>
            <person name="Schijlen E."/>
            <person name="Repin R."/>
            <person name="Schilthuizen M."/>
            <person name="Schranz E."/>
            <person name="Heidstra R."/>
            <person name="Miyata K."/>
            <person name="Fedorova E."/>
            <person name="Kohlen W."/>
            <person name="Bisseling T."/>
            <person name="Smit S."/>
            <person name="Geurts R."/>
        </authorList>
    </citation>
    <scope>NUCLEOTIDE SEQUENCE [LARGE SCALE GENOMIC DNA]</scope>
    <source>
        <strain evidence="2">cv. RG33-2</strain>
    </source>
</reference>
<name>A0A2P5F2S2_TREOI</name>
<protein>
    <submittedName>
        <fullName evidence="1">Uncharacterized protein</fullName>
    </submittedName>
</protein>
<gene>
    <name evidence="1" type="ORF">TorRG33x02_121620</name>
</gene>
<dbReference type="InParanoid" id="A0A2P5F2S2"/>
<keyword evidence="2" id="KW-1185">Reference proteome</keyword>
<evidence type="ECO:0000313" key="1">
    <source>
        <dbReference type="EMBL" id="PON92090.1"/>
    </source>
</evidence>
<dbReference type="AlphaFoldDB" id="A0A2P5F2S2"/>
<sequence>MERKAERALSLIELKVVLNLGLGGLFSEEMETRKKNVERRNRDEFYEKMW</sequence>
<accession>A0A2P5F2S2</accession>
<feature type="non-terminal residue" evidence="1">
    <location>
        <position position="50"/>
    </location>
</feature>
<comment type="caution">
    <text evidence="1">The sequence shown here is derived from an EMBL/GenBank/DDBJ whole genome shotgun (WGS) entry which is preliminary data.</text>
</comment>